<protein>
    <recommendedName>
        <fullName evidence="3 13">Arginase</fullName>
        <ecNumber evidence="2 13">3.5.3.1</ecNumber>
    </recommendedName>
</protein>
<dbReference type="FunFam" id="3.40.800.10:FF:000012">
    <property type="entry name" value="Arginase"/>
    <property type="match status" value="1"/>
</dbReference>
<keyword evidence="6 10" id="KW-0479">Metal-binding</keyword>
<dbReference type="GO" id="GO:0005829">
    <property type="term" value="C:cytosol"/>
    <property type="evidence" value="ECO:0007669"/>
    <property type="project" value="TreeGrafter"/>
</dbReference>
<comment type="pathway">
    <text evidence="1 13">Nitrogen metabolism; urea cycle; L-ornithine and urea from L-arginine: step 1/1.</text>
</comment>
<evidence type="ECO:0000313" key="14">
    <source>
        <dbReference type="EMBL" id="CAL5141722.1"/>
    </source>
</evidence>
<evidence type="ECO:0000256" key="11">
    <source>
        <dbReference type="PROSITE-ProRule" id="PRU00742"/>
    </source>
</evidence>
<gene>
    <name evidence="14" type="ORF">CDAUBV1_LOCUS17047</name>
</gene>
<dbReference type="PROSITE" id="PS51409">
    <property type="entry name" value="ARGINASE_2"/>
    <property type="match status" value="1"/>
</dbReference>
<evidence type="ECO:0000256" key="6">
    <source>
        <dbReference type="ARBA" id="ARBA00022723"/>
    </source>
</evidence>
<dbReference type="PRINTS" id="PR00116">
    <property type="entry name" value="ARGINASE"/>
</dbReference>
<dbReference type="EMBL" id="CAXLJL010000933">
    <property type="protein sequence ID" value="CAL5141722.1"/>
    <property type="molecule type" value="Genomic_DNA"/>
</dbReference>
<feature type="binding site" evidence="10">
    <location>
        <position position="155"/>
    </location>
    <ligand>
        <name>Mn(2+)</name>
        <dbReference type="ChEBI" id="CHEBI:29035"/>
        <label>1</label>
    </ligand>
</feature>
<dbReference type="PIRSF" id="PIRSF036979">
    <property type="entry name" value="Arginase"/>
    <property type="match status" value="1"/>
</dbReference>
<name>A0AAV2TZL7_CALDB</name>
<dbReference type="GO" id="GO:0004053">
    <property type="term" value="F:arginase activity"/>
    <property type="evidence" value="ECO:0007669"/>
    <property type="project" value="UniProtKB-EC"/>
</dbReference>
<dbReference type="NCBIfam" id="TIGR01229">
    <property type="entry name" value="rocF_arginase"/>
    <property type="match status" value="1"/>
</dbReference>
<dbReference type="GO" id="GO:0005634">
    <property type="term" value="C:nucleus"/>
    <property type="evidence" value="ECO:0007669"/>
    <property type="project" value="TreeGrafter"/>
</dbReference>
<evidence type="ECO:0000256" key="12">
    <source>
        <dbReference type="RuleBase" id="RU003684"/>
    </source>
</evidence>
<dbReference type="PANTHER" id="PTHR43782:SF3">
    <property type="entry name" value="ARGINASE"/>
    <property type="match status" value="1"/>
</dbReference>
<dbReference type="GO" id="GO:0000050">
    <property type="term" value="P:urea cycle"/>
    <property type="evidence" value="ECO:0007669"/>
    <property type="project" value="UniProtKB-KW"/>
</dbReference>
<dbReference type="GO" id="GO:0006525">
    <property type="term" value="P:arginine metabolic process"/>
    <property type="evidence" value="ECO:0007669"/>
    <property type="project" value="UniProtKB-KW"/>
</dbReference>
<feature type="binding site" evidence="10">
    <location>
        <position position="132"/>
    </location>
    <ligand>
        <name>Mn(2+)</name>
        <dbReference type="ChEBI" id="CHEBI:29035"/>
        <label>1</label>
    </ligand>
</feature>
<dbReference type="InterPro" id="IPR014033">
    <property type="entry name" value="Arginase"/>
</dbReference>
<organism evidence="14 15">
    <name type="scientific">Calicophoron daubneyi</name>
    <name type="common">Rumen fluke</name>
    <name type="synonym">Paramphistomum daubneyi</name>
    <dbReference type="NCBI Taxonomy" id="300641"/>
    <lineage>
        <taxon>Eukaryota</taxon>
        <taxon>Metazoa</taxon>
        <taxon>Spiralia</taxon>
        <taxon>Lophotrochozoa</taxon>
        <taxon>Platyhelminthes</taxon>
        <taxon>Trematoda</taxon>
        <taxon>Digenea</taxon>
        <taxon>Plagiorchiida</taxon>
        <taxon>Pronocephalata</taxon>
        <taxon>Paramphistomoidea</taxon>
        <taxon>Paramphistomidae</taxon>
        <taxon>Calicophoron</taxon>
    </lineage>
</organism>
<feature type="binding site" evidence="10">
    <location>
        <position position="263"/>
    </location>
    <ligand>
        <name>Mn(2+)</name>
        <dbReference type="ChEBI" id="CHEBI:29035"/>
        <label>1</label>
    </ligand>
</feature>
<evidence type="ECO:0000256" key="8">
    <source>
        <dbReference type="ARBA" id="ARBA00023211"/>
    </source>
</evidence>
<proteinExistence type="inferred from homology"/>
<dbReference type="InterPro" id="IPR006035">
    <property type="entry name" value="Ureohydrolase"/>
</dbReference>
<dbReference type="EC" id="3.5.3.1" evidence="2 13"/>
<dbReference type="AlphaFoldDB" id="A0AAV2TZL7"/>
<evidence type="ECO:0000256" key="10">
    <source>
        <dbReference type="PIRSR" id="PIRSR036979-1"/>
    </source>
</evidence>
<comment type="cofactor">
    <cofactor evidence="10 13">
        <name>Mn(2+)</name>
        <dbReference type="ChEBI" id="CHEBI:29035"/>
    </cofactor>
    <text evidence="10 13">Binds 2 manganese ions per subunit.</text>
</comment>
<evidence type="ECO:0000313" key="15">
    <source>
        <dbReference type="Proteomes" id="UP001497525"/>
    </source>
</evidence>
<keyword evidence="4 13" id="KW-0835">Urea cycle</keyword>
<dbReference type="InterPro" id="IPR023696">
    <property type="entry name" value="Ureohydrolase_dom_sf"/>
</dbReference>
<reference evidence="14" key="1">
    <citation type="submission" date="2024-06" db="EMBL/GenBank/DDBJ databases">
        <authorList>
            <person name="Liu X."/>
            <person name="Lenzi L."/>
            <person name="Haldenby T S."/>
            <person name="Uol C."/>
        </authorList>
    </citation>
    <scope>NUCLEOTIDE SEQUENCE</scope>
</reference>
<evidence type="ECO:0000256" key="5">
    <source>
        <dbReference type="ARBA" id="ARBA00022503"/>
    </source>
</evidence>
<dbReference type="SUPFAM" id="SSF52768">
    <property type="entry name" value="Arginase/deacetylase"/>
    <property type="match status" value="1"/>
</dbReference>
<comment type="similarity">
    <text evidence="11 12">Belongs to the arginase family.</text>
</comment>
<feature type="binding site" evidence="10">
    <location>
        <position position="265"/>
    </location>
    <ligand>
        <name>Mn(2+)</name>
        <dbReference type="ChEBI" id="CHEBI:29035"/>
        <label>1</label>
    </ligand>
</feature>
<feature type="binding site" evidence="10">
    <location>
        <position position="159"/>
    </location>
    <ligand>
        <name>Mn(2+)</name>
        <dbReference type="ChEBI" id="CHEBI:29035"/>
        <label>1</label>
    </ligand>
</feature>
<evidence type="ECO:0000256" key="7">
    <source>
        <dbReference type="ARBA" id="ARBA00022801"/>
    </source>
</evidence>
<dbReference type="PANTHER" id="PTHR43782">
    <property type="entry name" value="ARGINASE"/>
    <property type="match status" value="1"/>
</dbReference>
<evidence type="ECO:0000256" key="13">
    <source>
        <dbReference type="RuleBase" id="RU361159"/>
    </source>
</evidence>
<dbReference type="Pfam" id="PF00491">
    <property type="entry name" value="Arginase"/>
    <property type="match status" value="1"/>
</dbReference>
<evidence type="ECO:0000256" key="1">
    <source>
        <dbReference type="ARBA" id="ARBA00005098"/>
    </source>
</evidence>
<dbReference type="CDD" id="cd09989">
    <property type="entry name" value="Arginase"/>
    <property type="match status" value="1"/>
</dbReference>
<dbReference type="Gene3D" id="3.40.800.10">
    <property type="entry name" value="Ureohydrolase domain"/>
    <property type="match status" value="1"/>
</dbReference>
<accession>A0AAV2TZL7</accession>
<feature type="binding site" evidence="10">
    <location>
        <position position="157"/>
    </location>
    <ligand>
        <name>Mn(2+)</name>
        <dbReference type="ChEBI" id="CHEBI:29035"/>
        <label>1</label>
    </ligand>
</feature>
<comment type="catalytic activity">
    <reaction evidence="9 13">
        <text>L-arginine + H2O = urea + L-ornithine</text>
        <dbReference type="Rhea" id="RHEA:20569"/>
        <dbReference type="ChEBI" id="CHEBI:15377"/>
        <dbReference type="ChEBI" id="CHEBI:16199"/>
        <dbReference type="ChEBI" id="CHEBI:32682"/>
        <dbReference type="ChEBI" id="CHEBI:46911"/>
        <dbReference type="EC" id="3.5.3.1"/>
    </reaction>
</comment>
<evidence type="ECO:0000256" key="4">
    <source>
        <dbReference type="ARBA" id="ARBA00022436"/>
    </source>
</evidence>
<keyword evidence="8 10" id="KW-0464">Manganese</keyword>
<comment type="caution">
    <text evidence="14">The sequence shown here is derived from an EMBL/GenBank/DDBJ whole genome shotgun (WGS) entry which is preliminary data.</text>
</comment>
<dbReference type="GO" id="GO:0030145">
    <property type="term" value="F:manganese ion binding"/>
    <property type="evidence" value="ECO:0007669"/>
    <property type="project" value="TreeGrafter"/>
</dbReference>
<keyword evidence="5 13" id="KW-0056">Arginine metabolism</keyword>
<dbReference type="PROSITE" id="PS01053">
    <property type="entry name" value="ARGINASE_1"/>
    <property type="match status" value="1"/>
</dbReference>
<keyword evidence="7 12" id="KW-0378">Hydrolase</keyword>
<evidence type="ECO:0000256" key="3">
    <source>
        <dbReference type="ARBA" id="ARBA00018123"/>
    </source>
</evidence>
<sequence length="367" mass="40547">MSDKLRDLQNPLLQRDCPVRLYPNVHFLGVPVHKGQPKNGTQLGPTLIRNSNLVAQLGQIGVNVVDHGDVDVGETNEPEEQRIFGMRNLHSFINSTVKIAEAVEEILSASLHTHEPDGQQTVEPLVLLGGDHSLATGSILGHRRVEPNACVIWVDAHADINTPLTSDSGNIHGMPVAFILEELQDEIPWMEDLEPIKPCLRAKDIVYIGLRDLDPHEVYDLRRNGIVHFTMADLDRIGIDRAIRGAIEAVDPRLERPIHLSFDIDAMDPSIAPSTGTEVAGGLSLREGLRICEEVYATGKLSVIDMVEINPLIGSSSEIEKTQTTAVQLLKTCLGYRRSGHLPFKVRSLTDEGICSRADKDKRMFLE</sequence>
<evidence type="ECO:0000256" key="9">
    <source>
        <dbReference type="ARBA" id="ARBA00047391"/>
    </source>
</evidence>
<evidence type="ECO:0000256" key="2">
    <source>
        <dbReference type="ARBA" id="ARBA00012168"/>
    </source>
</evidence>
<dbReference type="Proteomes" id="UP001497525">
    <property type="component" value="Unassembled WGS sequence"/>
</dbReference>
<dbReference type="InterPro" id="IPR020855">
    <property type="entry name" value="Ureohydrolase_Mn_BS"/>
</dbReference>